<keyword evidence="3 10" id="KW-0813">Transport</keyword>
<evidence type="ECO:0000256" key="1">
    <source>
        <dbReference type="ARBA" id="ARBA00004571"/>
    </source>
</evidence>
<dbReference type="InterPro" id="IPR037066">
    <property type="entry name" value="Plug_dom_sf"/>
</dbReference>
<dbReference type="Pfam" id="PF07715">
    <property type="entry name" value="Plug"/>
    <property type="match status" value="1"/>
</dbReference>
<dbReference type="PANTHER" id="PTHR30069:SF41">
    <property type="entry name" value="HEME_HEMOPEXIN UTILIZATION PROTEIN C"/>
    <property type="match status" value="1"/>
</dbReference>
<evidence type="ECO:0000256" key="12">
    <source>
        <dbReference type="RuleBase" id="RU003357"/>
    </source>
</evidence>
<keyword evidence="16" id="KW-1185">Reference proteome</keyword>
<dbReference type="InterPro" id="IPR012910">
    <property type="entry name" value="Plug_dom"/>
</dbReference>
<evidence type="ECO:0000256" key="4">
    <source>
        <dbReference type="ARBA" id="ARBA00022452"/>
    </source>
</evidence>
<dbReference type="AlphaFoldDB" id="A0A418T7U7"/>
<dbReference type="CDD" id="cd01347">
    <property type="entry name" value="ligand_gated_channel"/>
    <property type="match status" value="1"/>
</dbReference>
<gene>
    <name evidence="15" type="ORF">D3P04_01250</name>
</gene>
<name>A0A418T7U7_9RHOB</name>
<dbReference type="Proteomes" id="UP000284202">
    <property type="component" value="Unassembled WGS sequence"/>
</dbReference>
<organism evidence="15 16">
    <name type="scientific">Paracoccus onubensis</name>
    <dbReference type="NCBI Taxonomy" id="1675788"/>
    <lineage>
        <taxon>Bacteria</taxon>
        <taxon>Pseudomonadati</taxon>
        <taxon>Pseudomonadota</taxon>
        <taxon>Alphaproteobacteria</taxon>
        <taxon>Rhodobacterales</taxon>
        <taxon>Paracoccaceae</taxon>
        <taxon>Paracoccus</taxon>
    </lineage>
</organism>
<dbReference type="EMBL" id="QZCG01000001">
    <property type="protein sequence ID" value="RJE89295.1"/>
    <property type="molecule type" value="Genomic_DNA"/>
</dbReference>
<evidence type="ECO:0008006" key="17">
    <source>
        <dbReference type="Google" id="ProtNLM"/>
    </source>
</evidence>
<keyword evidence="9 10" id="KW-0998">Cell outer membrane</keyword>
<evidence type="ECO:0000256" key="2">
    <source>
        <dbReference type="ARBA" id="ARBA00009810"/>
    </source>
</evidence>
<reference evidence="16" key="1">
    <citation type="submission" date="2018-09" db="EMBL/GenBank/DDBJ databases">
        <title>Acidovorax cavernicola nov. sp. isolated from Gruta de las Maravillas (Aracena, Spain).</title>
        <authorList>
            <person name="Jurado V."/>
            <person name="Gutierrez-Patricio S."/>
            <person name="Gonzalez-Pimentel J.L."/>
            <person name="Miller A.Z."/>
            <person name="Laiz L."/>
            <person name="Saiz-Jimenez C."/>
        </authorList>
    </citation>
    <scope>NUCLEOTIDE SEQUENCE [LARGE SCALE GENOMIC DNA]</scope>
    <source>
        <strain evidence="16">1011MAR3C25</strain>
    </source>
</reference>
<evidence type="ECO:0000313" key="16">
    <source>
        <dbReference type="Proteomes" id="UP000284202"/>
    </source>
</evidence>
<accession>A0A418T7U7</accession>
<comment type="subcellular location">
    <subcellularLocation>
        <location evidence="1 10">Cell outer membrane</location>
        <topology evidence="1 10">Multi-pass membrane protein</topology>
    </subcellularLocation>
</comment>
<evidence type="ECO:0000259" key="14">
    <source>
        <dbReference type="Pfam" id="PF07715"/>
    </source>
</evidence>
<evidence type="ECO:0000256" key="6">
    <source>
        <dbReference type="ARBA" id="ARBA00022729"/>
    </source>
</evidence>
<keyword evidence="4 10" id="KW-1134">Transmembrane beta strand</keyword>
<evidence type="ECO:0000313" key="15">
    <source>
        <dbReference type="EMBL" id="RJE89295.1"/>
    </source>
</evidence>
<keyword evidence="5 10" id="KW-0812">Transmembrane</keyword>
<feature type="short sequence motif" description="TonB C-terminal box" evidence="11">
    <location>
        <begin position="716"/>
        <end position="733"/>
    </location>
</feature>
<feature type="domain" description="TonB-dependent receptor plug" evidence="14">
    <location>
        <begin position="126"/>
        <end position="223"/>
    </location>
</feature>
<dbReference type="SUPFAM" id="SSF56935">
    <property type="entry name" value="Porins"/>
    <property type="match status" value="1"/>
</dbReference>
<feature type="domain" description="TonB-dependent receptor-like beta-barrel" evidence="13">
    <location>
        <begin position="276"/>
        <end position="697"/>
    </location>
</feature>
<dbReference type="GO" id="GO:0009279">
    <property type="term" value="C:cell outer membrane"/>
    <property type="evidence" value="ECO:0007669"/>
    <property type="project" value="UniProtKB-SubCell"/>
</dbReference>
<evidence type="ECO:0000256" key="9">
    <source>
        <dbReference type="ARBA" id="ARBA00023237"/>
    </source>
</evidence>
<dbReference type="Gene3D" id="2.170.130.10">
    <property type="entry name" value="TonB-dependent receptor, plug domain"/>
    <property type="match status" value="1"/>
</dbReference>
<dbReference type="OrthoDB" id="9760494at2"/>
<dbReference type="Gene3D" id="2.40.170.20">
    <property type="entry name" value="TonB-dependent receptor, beta-barrel domain"/>
    <property type="match status" value="1"/>
</dbReference>
<keyword evidence="7 12" id="KW-0798">TonB box</keyword>
<evidence type="ECO:0000256" key="3">
    <source>
        <dbReference type="ARBA" id="ARBA00022448"/>
    </source>
</evidence>
<evidence type="ECO:0000259" key="13">
    <source>
        <dbReference type="Pfam" id="PF00593"/>
    </source>
</evidence>
<sequence>MSHAAFAPAAIPAIGAAAWRYRRDLFCPMSLDKVKPVFGFAICACRLLTRHPPVSPANTQFRAFSPGSGIWPLICCKKECLMTHRNEFRGTVILAALLASPVMAQDSTVPLSPITLTLPGEDDAVSEVISAEDIEKRQPDTLNDLFSDSPEVVVSGANRMAAQKVYVRGIEETMLGVTVDGARQGGNMYAHSGNFSIDPYLLKRVEVDAGAGSALAGPGALGGSLRYQTKDPEDLLLPGRNQGVMLKFSAQTNGRRIAPAVAFYGTPDDRFAYLVYGTKSWARNYEDGDGNKVADTDNEPMDGLVKLRFRPAEGQELTFSTTYRRDEGRRAYRSNFGIPDYLPDAIPEDQQLSWRSTSLNYRYDPAGNPMIDMTLSAYDTHSRLYRDIEVDQTADWYTRGIDLRNRSEFGRIAVTYGYDYTWTKSRGRDGEGRDNSETGGNHGLYAQVDYTPTDQWLLSAGLRYDRAVLEDMNGNDYKGVHFSPNLRLRYEPNENLALFASWGEAFRGVQPYEGLTLIWPLGLGDETDTSLTGELARTAELGFDYDGGGWRMGMTGFTSKIEDKIRSWQGRGSPWFRQNDGDIESRGVTVNLGRDWGNLSADLHYSHIDVKYNGEPVSPGDWLNGVTPGGDKVILALGYDMPSQRIRIDWTSTFVLKQTDLPADFELDNLPSYDVHDLSVTWRPKENQSYSLALTNIFDEQYLDHSTAYYGVDGWSNLYEMGRSLRVSGTIRF</sequence>
<protein>
    <recommendedName>
        <fullName evidence="17">TonB-dependent receptor</fullName>
    </recommendedName>
</protein>
<evidence type="ECO:0000256" key="7">
    <source>
        <dbReference type="ARBA" id="ARBA00023077"/>
    </source>
</evidence>
<keyword evidence="6" id="KW-0732">Signal</keyword>
<comment type="caution">
    <text evidence="15">The sequence shown here is derived from an EMBL/GenBank/DDBJ whole genome shotgun (WGS) entry which is preliminary data.</text>
</comment>
<evidence type="ECO:0000256" key="11">
    <source>
        <dbReference type="PROSITE-ProRule" id="PRU10144"/>
    </source>
</evidence>
<dbReference type="InterPro" id="IPR039426">
    <property type="entry name" value="TonB-dep_rcpt-like"/>
</dbReference>
<dbReference type="Pfam" id="PF00593">
    <property type="entry name" value="TonB_dep_Rec_b-barrel"/>
    <property type="match status" value="1"/>
</dbReference>
<proteinExistence type="inferred from homology"/>
<dbReference type="PROSITE" id="PS01156">
    <property type="entry name" value="TONB_DEPENDENT_REC_2"/>
    <property type="match status" value="1"/>
</dbReference>
<evidence type="ECO:0000256" key="10">
    <source>
        <dbReference type="PROSITE-ProRule" id="PRU01360"/>
    </source>
</evidence>
<dbReference type="GO" id="GO:0015344">
    <property type="term" value="F:siderophore uptake transmembrane transporter activity"/>
    <property type="evidence" value="ECO:0007669"/>
    <property type="project" value="TreeGrafter"/>
</dbReference>
<dbReference type="InterPro" id="IPR010917">
    <property type="entry name" value="TonB_rcpt_CS"/>
</dbReference>
<dbReference type="GO" id="GO:0044718">
    <property type="term" value="P:siderophore transmembrane transport"/>
    <property type="evidence" value="ECO:0007669"/>
    <property type="project" value="TreeGrafter"/>
</dbReference>
<dbReference type="InterPro" id="IPR036942">
    <property type="entry name" value="Beta-barrel_TonB_sf"/>
</dbReference>
<evidence type="ECO:0000256" key="5">
    <source>
        <dbReference type="ARBA" id="ARBA00022692"/>
    </source>
</evidence>
<dbReference type="PROSITE" id="PS52016">
    <property type="entry name" value="TONB_DEPENDENT_REC_3"/>
    <property type="match status" value="1"/>
</dbReference>
<keyword evidence="8 10" id="KW-0472">Membrane</keyword>
<dbReference type="PANTHER" id="PTHR30069">
    <property type="entry name" value="TONB-DEPENDENT OUTER MEMBRANE RECEPTOR"/>
    <property type="match status" value="1"/>
</dbReference>
<evidence type="ECO:0000256" key="8">
    <source>
        <dbReference type="ARBA" id="ARBA00023136"/>
    </source>
</evidence>
<comment type="similarity">
    <text evidence="2 10 12">Belongs to the TonB-dependent receptor family.</text>
</comment>
<dbReference type="InterPro" id="IPR000531">
    <property type="entry name" value="Beta-barrel_TonB"/>
</dbReference>